<feature type="region of interest" description="Disordered" evidence="1">
    <location>
        <begin position="74"/>
        <end position="108"/>
    </location>
</feature>
<dbReference type="OrthoDB" id="278150at2"/>
<evidence type="ECO:0000313" key="3">
    <source>
        <dbReference type="EMBL" id="OWK39331.1"/>
    </source>
</evidence>
<dbReference type="Proteomes" id="UP000214646">
    <property type="component" value="Unassembled WGS sequence"/>
</dbReference>
<feature type="domain" description="Recombinase" evidence="2">
    <location>
        <begin position="3"/>
        <end position="80"/>
    </location>
</feature>
<protein>
    <recommendedName>
        <fullName evidence="2">Recombinase domain-containing protein</fullName>
    </recommendedName>
</protein>
<gene>
    <name evidence="3" type="ORF">FRUB_05894</name>
</gene>
<proteinExistence type="predicted"/>
<feature type="compositionally biased region" description="Basic residues" evidence="1">
    <location>
        <begin position="75"/>
        <end position="91"/>
    </location>
</feature>
<comment type="caution">
    <text evidence="3">The sequence shown here is derived from an EMBL/GenBank/DDBJ whole genome shotgun (WGS) entry which is preliminary data.</text>
</comment>
<reference evidence="4" key="1">
    <citation type="submission" date="2017-06" db="EMBL/GenBank/DDBJ databases">
        <title>Genome analysis of Fimbriiglobus ruber SP5, the first member of the order Planctomycetales with confirmed chitinolytic capability.</title>
        <authorList>
            <person name="Ravin N.V."/>
            <person name="Rakitin A.L."/>
            <person name="Ivanova A.A."/>
            <person name="Beletsky A.V."/>
            <person name="Kulichevskaya I.S."/>
            <person name="Mardanov A.V."/>
            <person name="Dedysh S.N."/>
        </authorList>
    </citation>
    <scope>NUCLEOTIDE SEQUENCE [LARGE SCALE GENOMIC DNA]</scope>
    <source>
        <strain evidence="4">SP5</strain>
    </source>
</reference>
<name>A0A225DCR3_9BACT</name>
<keyword evidence="4" id="KW-1185">Reference proteome</keyword>
<organism evidence="3 4">
    <name type="scientific">Fimbriiglobus ruber</name>
    <dbReference type="NCBI Taxonomy" id="1908690"/>
    <lineage>
        <taxon>Bacteria</taxon>
        <taxon>Pseudomonadati</taxon>
        <taxon>Planctomycetota</taxon>
        <taxon>Planctomycetia</taxon>
        <taxon>Gemmatales</taxon>
        <taxon>Gemmataceae</taxon>
        <taxon>Fimbriiglobus</taxon>
    </lineage>
</organism>
<dbReference type="Gene3D" id="3.90.1750.20">
    <property type="entry name" value="Putative Large Serine Recombinase, Chain B, Domain 2"/>
    <property type="match status" value="1"/>
</dbReference>
<dbReference type="EMBL" id="NIDE01000010">
    <property type="protein sequence ID" value="OWK39331.1"/>
    <property type="molecule type" value="Genomic_DNA"/>
</dbReference>
<dbReference type="RefSeq" id="WP_161967672.1">
    <property type="nucleotide sequence ID" value="NZ_NIDE01000010.1"/>
</dbReference>
<sequence length="108" mass="12485">MTAGVVRRVFGWFVHDRLTVMEIVRRLNDDTDIPLPPRSKTGAWTREVVARVLRNPLYRGWLRYGVTESVGFRPRTTRGRSAARSRSRSNRSRTCGWSRIPTGTRPKC</sequence>
<dbReference type="GO" id="GO:0003677">
    <property type="term" value="F:DNA binding"/>
    <property type="evidence" value="ECO:0007669"/>
    <property type="project" value="InterPro"/>
</dbReference>
<dbReference type="InterPro" id="IPR011109">
    <property type="entry name" value="DNA_bind_recombinase_dom"/>
</dbReference>
<evidence type="ECO:0000313" key="4">
    <source>
        <dbReference type="Proteomes" id="UP000214646"/>
    </source>
</evidence>
<evidence type="ECO:0000256" key="1">
    <source>
        <dbReference type="SAM" id="MobiDB-lite"/>
    </source>
</evidence>
<dbReference type="GO" id="GO:0000150">
    <property type="term" value="F:DNA strand exchange activity"/>
    <property type="evidence" value="ECO:0007669"/>
    <property type="project" value="InterPro"/>
</dbReference>
<evidence type="ECO:0000259" key="2">
    <source>
        <dbReference type="Pfam" id="PF07508"/>
    </source>
</evidence>
<accession>A0A225DCR3</accession>
<dbReference type="Pfam" id="PF07508">
    <property type="entry name" value="Recombinase"/>
    <property type="match status" value="1"/>
</dbReference>
<dbReference type="AlphaFoldDB" id="A0A225DCR3"/>
<dbReference type="InterPro" id="IPR038109">
    <property type="entry name" value="DNA_bind_recomb_sf"/>
</dbReference>